<evidence type="ECO:0000313" key="16">
    <source>
        <dbReference type="Proteomes" id="UP000048926"/>
    </source>
</evidence>
<evidence type="ECO:0000256" key="1">
    <source>
        <dbReference type="ARBA" id="ARBA00004117"/>
    </source>
</evidence>
<keyword evidence="8" id="KW-0283">Flagellar rotation</keyword>
<evidence type="ECO:0000256" key="9">
    <source>
        <dbReference type="ARBA" id="ARBA00023136"/>
    </source>
</evidence>
<evidence type="ECO:0000256" key="10">
    <source>
        <dbReference type="ARBA" id="ARBA00023143"/>
    </source>
</evidence>
<dbReference type="SUPFAM" id="SSF103039">
    <property type="entry name" value="CheC-like"/>
    <property type="match status" value="1"/>
</dbReference>
<evidence type="ECO:0000256" key="11">
    <source>
        <dbReference type="ARBA" id="ARBA00025044"/>
    </source>
</evidence>
<dbReference type="InterPro" id="IPR036429">
    <property type="entry name" value="SpoA-like_sf"/>
</dbReference>
<dbReference type="STRING" id="187304.B0E33_22305"/>
<comment type="similarity">
    <text evidence="3">Belongs to the FliM family.</text>
</comment>
<keyword evidence="15" id="KW-0969">Cilium</keyword>
<dbReference type="PRINTS" id="PR00955">
    <property type="entry name" value="FLGMOTORFLIM"/>
</dbReference>
<dbReference type="InterPro" id="IPR001689">
    <property type="entry name" value="Flag_FliM"/>
</dbReference>
<protein>
    <recommendedName>
        <fullName evidence="4 12">Flagellar motor switch protein FliM</fullName>
    </recommendedName>
</protein>
<dbReference type="Proteomes" id="UP000048926">
    <property type="component" value="Unassembled WGS sequence"/>
</dbReference>
<gene>
    <name evidence="15" type="primary">fliM_2</name>
    <name evidence="15" type="ORF">LAL4801_01580</name>
</gene>
<dbReference type="AlphaFoldDB" id="A0A0M6Y0B3"/>
<dbReference type="GO" id="GO:0071978">
    <property type="term" value="P:bacterial-type flagellum-dependent swarming motility"/>
    <property type="evidence" value="ECO:0007669"/>
    <property type="project" value="TreeGrafter"/>
</dbReference>
<organism evidence="15 16">
    <name type="scientific">Roseibium aggregatum</name>
    <dbReference type="NCBI Taxonomy" id="187304"/>
    <lineage>
        <taxon>Bacteria</taxon>
        <taxon>Pseudomonadati</taxon>
        <taxon>Pseudomonadota</taxon>
        <taxon>Alphaproteobacteria</taxon>
        <taxon>Hyphomicrobiales</taxon>
        <taxon>Stappiaceae</taxon>
        <taxon>Roseibium</taxon>
    </lineage>
</organism>
<dbReference type="PROSITE" id="PS00018">
    <property type="entry name" value="EF_HAND_1"/>
    <property type="match status" value="1"/>
</dbReference>
<dbReference type="Gene3D" id="2.30.330.10">
    <property type="entry name" value="SpoA-like"/>
    <property type="match status" value="1"/>
</dbReference>
<evidence type="ECO:0000256" key="7">
    <source>
        <dbReference type="ARBA" id="ARBA00022519"/>
    </source>
</evidence>
<sequence length="412" mass="44943">MADIDDDDDLSEEDMADAWGAALAEQGAGSDDDEDLAAAWGAALEEQGAGSSDDMAAQWAAMIDDSEPDLENATRGADRVLNQEEIDNLLGFNIEDTIAGDQSGIRALINSAMVSYERLPMLEIVFDRLVRLTTTSLRNFTSDNVEVSLDSISSVRFGDYLNSIPLPAILGVFKAEEWDGFGLITVESSLIYSIIDVLLGGGRGTSAVRVEGRPYTTIETGLVQQMVALILQDAEHAFAPLSPVHFNLERLETNPRFAAISRPANAAILVELRIDMEDRGGSVEIMMPYATLEPIRDLLLQMFMGEKFGRDPIWEGHLATEIHAAEVEVDAVLYETYLPLGRVLSLDVGQTLVFDKEPTDPVTIKCGNIPLTEGTLGKVEDSIAIRVAKNLRKPKMTLAAFERAMQSEMGDQ</sequence>
<proteinExistence type="inferred from homology"/>
<dbReference type="GO" id="GO:0003774">
    <property type="term" value="F:cytoskeletal motor activity"/>
    <property type="evidence" value="ECO:0007669"/>
    <property type="project" value="InterPro"/>
</dbReference>
<keyword evidence="5" id="KW-1003">Cell membrane</keyword>
<feature type="domain" description="Flagellar motor switch protein FliN-like C-terminal" evidence="14">
    <location>
        <begin position="321"/>
        <end position="389"/>
    </location>
</feature>
<evidence type="ECO:0000256" key="2">
    <source>
        <dbReference type="ARBA" id="ARBA00004417"/>
    </source>
</evidence>
<dbReference type="NCBIfam" id="TIGR01397">
    <property type="entry name" value="fliM_switch"/>
    <property type="match status" value="1"/>
</dbReference>
<evidence type="ECO:0000256" key="3">
    <source>
        <dbReference type="ARBA" id="ARBA00011049"/>
    </source>
</evidence>
<evidence type="ECO:0000256" key="8">
    <source>
        <dbReference type="ARBA" id="ARBA00022779"/>
    </source>
</evidence>
<feature type="region of interest" description="Disordered" evidence="13">
    <location>
        <begin position="1"/>
        <end position="34"/>
    </location>
</feature>
<dbReference type="SUPFAM" id="SSF101801">
    <property type="entry name" value="Surface presentation of antigens (SPOA)"/>
    <property type="match status" value="1"/>
</dbReference>
<keyword evidence="6" id="KW-0145">Chemotaxis</keyword>
<dbReference type="Pfam" id="PF01052">
    <property type="entry name" value="FliMN_C"/>
    <property type="match status" value="1"/>
</dbReference>
<feature type="compositionally biased region" description="Acidic residues" evidence="13">
    <location>
        <begin position="1"/>
        <end position="16"/>
    </location>
</feature>
<keyword evidence="16" id="KW-1185">Reference proteome</keyword>
<keyword evidence="10" id="KW-0975">Bacterial flagellum</keyword>
<evidence type="ECO:0000256" key="6">
    <source>
        <dbReference type="ARBA" id="ARBA00022500"/>
    </source>
</evidence>
<dbReference type="GO" id="GO:0005886">
    <property type="term" value="C:plasma membrane"/>
    <property type="evidence" value="ECO:0007669"/>
    <property type="project" value="UniProtKB-SubCell"/>
</dbReference>
<dbReference type="Gene3D" id="3.40.1550.10">
    <property type="entry name" value="CheC-like"/>
    <property type="match status" value="1"/>
</dbReference>
<dbReference type="InterPro" id="IPR028976">
    <property type="entry name" value="CheC-like_sf"/>
</dbReference>
<keyword evidence="15" id="KW-0966">Cell projection</keyword>
<evidence type="ECO:0000256" key="13">
    <source>
        <dbReference type="SAM" id="MobiDB-lite"/>
    </source>
</evidence>
<evidence type="ECO:0000256" key="5">
    <source>
        <dbReference type="ARBA" id="ARBA00022475"/>
    </source>
</evidence>
<dbReference type="CDD" id="cd17908">
    <property type="entry name" value="FliM"/>
    <property type="match status" value="1"/>
</dbReference>
<name>A0A0M6Y0B3_9HYPH</name>
<dbReference type="GO" id="GO:0009425">
    <property type="term" value="C:bacterial-type flagellum basal body"/>
    <property type="evidence" value="ECO:0007669"/>
    <property type="project" value="UniProtKB-SubCell"/>
</dbReference>
<dbReference type="Pfam" id="PF02154">
    <property type="entry name" value="FliM"/>
    <property type="match status" value="1"/>
</dbReference>
<evidence type="ECO:0000256" key="12">
    <source>
        <dbReference type="NCBIfam" id="TIGR01397"/>
    </source>
</evidence>
<comment type="function">
    <text evidence="11">FliM is one of three proteins (FliG, FliN, FliM) that forms the rotor-mounted switch complex (C ring), located at the base of the basal body. This complex interacts with the CheY and CheZ chemotaxis proteins, in addition to contacting components of the motor that determine the direction of flagellar rotation.</text>
</comment>
<reference evidence="16" key="1">
    <citation type="submission" date="2015-07" db="EMBL/GenBank/DDBJ databases">
        <authorList>
            <person name="Rodrigo-Torres Lidia"/>
            <person name="Arahal R.David."/>
        </authorList>
    </citation>
    <scope>NUCLEOTIDE SEQUENCE [LARGE SCALE GENOMIC DNA]</scope>
    <source>
        <strain evidence="16">CECT 4801</strain>
    </source>
</reference>
<dbReference type="EMBL" id="CXST01000001">
    <property type="protein sequence ID" value="CTQ43144.1"/>
    <property type="molecule type" value="Genomic_DNA"/>
</dbReference>
<evidence type="ECO:0000259" key="14">
    <source>
        <dbReference type="Pfam" id="PF01052"/>
    </source>
</evidence>
<keyword evidence="15" id="KW-0282">Flagellum</keyword>
<dbReference type="GO" id="GO:0050918">
    <property type="term" value="P:positive chemotaxis"/>
    <property type="evidence" value="ECO:0007669"/>
    <property type="project" value="TreeGrafter"/>
</dbReference>
<dbReference type="InterPro" id="IPR001543">
    <property type="entry name" value="FliN-like_C"/>
</dbReference>
<keyword evidence="9" id="KW-0472">Membrane</keyword>
<evidence type="ECO:0000313" key="15">
    <source>
        <dbReference type="EMBL" id="CTQ43144.1"/>
    </source>
</evidence>
<comment type="subcellular location">
    <subcellularLocation>
        <location evidence="1">Bacterial flagellum basal body</location>
    </subcellularLocation>
    <subcellularLocation>
        <location evidence="2">Cell inner membrane</location>
        <topology evidence="2">Peripheral membrane protein</topology>
    </subcellularLocation>
</comment>
<keyword evidence="7" id="KW-0997">Cell inner membrane</keyword>
<accession>A0A0M6Y0B3</accession>
<dbReference type="InterPro" id="IPR018247">
    <property type="entry name" value="EF_Hand_1_Ca_BS"/>
</dbReference>
<evidence type="ECO:0000256" key="4">
    <source>
        <dbReference type="ARBA" id="ARBA00021898"/>
    </source>
</evidence>
<dbReference type="PANTHER" id="PTHR30034:SF3">
    <property type="entry name" value="FLAGELLAR MOTOR SWITCH PROTEIN FLIM"/>
    <property type="match status" value="1"/>
</dbReference>
<dbReference type="PANTHER" id="PTHR30034">
    <property type="entry name" value="FLAGELLAR MOTOR SWITCH PROTEIN FLIM"/>
    <property type="match status" value="1"/>
</dbReference>